<dbReference type="InterPro" id="IPR006837">
    <property type="entry name" value="Divergent_DAC"/>
</dbReference>
<dbReference type="PANTHER" id="PTHR30105:SF2">
    <property type="entry name" value="DIVERGENT POLYSACCHARIDE DEACETYLASE SUPERFAMILY"/>
    <property type="match status" value="1"/>
</dbReference>
<dbReference type="AlphaFoldDB" id="A0A538U3Q3"/>
<dbReference type="Gene3D" id="3.20.20.370">
    <property type="entry name" value="Glycoside hydrolase/deacetylase"/>
    <property type="match status" value="1"/>
</dbReference>
<dbReference type="GO" id="GO:0005975">
    <property type="term" value="P:carbohydrate metabolic process"/>
    <property type="evidence" value="ECO:0007669"/>
    <property type="project" value="InterPro"/>
</dbReference>
<feature type="non-terminal residue" evidence="1">
    <location>
        <position position="1"/>
    </location>
</feature>
<reference evidence="1 2" key="1">
    <citation type="journal article" date="2019" name="Nat. Microbiol.">
        <title>Mediterranean grassland soil C-N compound turnover is dependent on rainfall and depth, and is mediated by genomically divergent microorganisms.</title>
        <authorList>
            <person name="Diamond S."/>
            <person name="Andeer P.F."/>
            <person name="Li Z."/>
            <person name="Crits-Christoph A."/>
            <person name="Burstein D."/>
            <person name="Anantharaman K."/>
            <person name="Lane K.R."/>
            <person name="Thomas B.C."/>
            <person name="Pan C."/>
            <person name="Northen T.R."/>
            <person name="Banfield J.F."/>
        </authorList>
    </citation>
    <scope>NUCLEOTIDE SEQUENCE [LARGE SCALE GENOMIC DNA]</scope>
    <source>
        <strain evidence="1">WS_10</strain>
    </source>
</reference>
<dbReference type="PANTHER" id="PTHR30105">
    <property type="entry name" value="UNCHARACTERIZED YIBQ-RELATED"/>
    <property type="match status" value="1"/>
</dbReference>
<proteinExistence type="predicted"/>
<sequence>RLALVVFGFGEDAARADSFFSVLAPFAVAVAAGNKESQASFRAAHRHDRELVLHLPLEPLNYPQVNPGPGTLLVSMKPTKVASEVAHDLGQAGTVAAVANDMGSLATQDMTLMRAVYRELKKRDLVFLHVSPVAGAVCRSLAAEMGVGYLEPDALVDPETRMSDRRALDRRWKEILQQARAHKRLVVWMRGTRLTRGWLPGALTPRKLEGVSVVPLSSLLRASAP</sequence>
<accession>A0A538U3Q3</accession>
<organism evidence="1 2">
    <name type="scientific">Eiseniibacteriota bacterium</name>
    <dbReference type="NCBI Taxonomy" id="2212470"/>
    <lineage>
        <taxon>Bacteria</taxon>
        <taxon>Candidatus Eiseniibacteriota</taxon>
    </lineage>
</organism>
<dbReference type="SUPFAM" id="SSF88713">
    <property type="entry name" value="Glycoside hydrolase/deacetylase"/>
    <property type="match status" value="1"/>
</dbReference>
<comment type="caution">
    <text evidence="1">The sequence shown here is derived from an EMBL/GenBank/DDBJ whole genome shotgun (WGS) entry which is preliminary data.</text>
</comment>
<evidence type="ECO:0000313" key="1">
    <source>
        <dbReference type="EMBL" id="TMQ70493.1"/>
    </source>
</evidence>
<dbReference type="Proteomes" id="UP000319836">
    <property type="component" value="Unassembled WGS sequence"/>
</dbReference>
<dbReference type="InterPro" id="IPR011330">
    <property type="entry name" value="Glyco_hydro/deAcase_b/a-brl"/>
</dbReference>
<dbReference type="CDD" id="cd10936">
    <property type="entry name" value="CE4_DAC2"/>
    <property type="match status" value="1"/>
</dbReference>
<gene>
    <name evidence="1" type="ORF">E6K80_08350</name>
</gene>
<evidence type="ECO:0000313" key="2">
    <source>
        <dbReference type="Proteomes" id="UP000319836"/>
    </source>
</evidence>
<name>A0A538U3Q3_UNCEI</name>
<protein>
    <submittedName>
        <fullName evidence="1">Divergent polysaccharide deacetylase family protein</fullName>
    </submittedName>
</protein>
<dbReference type="Pfam" id="PF04748">
    <property type="entry name" value="Polysacc_deac_2"/>
    <property type="match status" value="1"/>
</dbReference>
<dbReference type="EMBL" id="VBPA01000200">
    <property type="protein sequence ID" value="TMQ70493.1"/>
    <property type="molecule type" value="Genomic_DNA"/>
</dbReference>